<evidence type="ECO:0000313" key="3">
    <source>
        <dbReference type="Proteomes" id="UP001597561"/>
    </source>
</evidence>
<dbReference type="Gene3D" id="3.40.50.150">
    <property type="entry name" value="Vaccinia Virus protein VP39"/>
    <property type="match status" value="1"/>
</dbReference>
<name>A0ABW5ZJX3_9BACL</name>
<reference evidence="3" key="1">
    <citation type="journal article" date="2019" name="Int. J. Syst. Evol. Microbiol.">
        <title>The Global Catalogue of Microorganisms (GCM) 10K type strain sequencing project: providing services to taxonomists for standard genome sequencing and annotation.</title>
        <authorList>
            <consortium name="The Broad Institute Genomics Platform"/>
            <consortium name="The Broad Institute Genome Sequencing Center for Infectious Disease"/>
            <person name="Wu L."/>
            <person name="Ma J."/>
        </authorList>
    </citation>
    <scope>NUCLEOTIDE SEQUENCE [LARGE SCALE GENOMIC DNA]</scope>
    <source>
        <strain evidence="3">KCTC 13528</strain>
    </source>
</reference>
<keyword evidence="3" id="KW-1185">Reference proteome</keyword>
<dbReference type="InterPro" id="IPR052939">
    <property type="entry name" value="23S_rRNA_MeTrnsfrase_RlmA"/>
</dbReference>
<keyword evidence="2" id="KW-0808">Transferase</keyword>
<sequence length="249" mass="28754">MKTYIEDWLKEEKAGFSGWDFSRLEGRTKEQAIPWDYKKIVVNALQKDMQLLDMGTGGGEFLLTLGHPYEKTAVTEAWEPNVALCREKLEPLGIQVEQVFDDAVLPFEDGTFDLIINRHEAYDILEVKRILKPGGLFITQQVGGRNNEWLSSFLMSGYQSEYDGFGLVNEAEKFCEAGFNMLEQQEAFPYLRFYDVGAIVYYAKIIEWEFPGFSVEKQLERLMELHGMVKKKGYVESKEHRFLIVAENS</sequence>
<evidence type="ECO:0000313" key="2">
    <source>
        <dbReference type="EMBL" id="MFD2912248.1"/>
    </source>
</evidence>
<dbReference type="InterPro" id="IPR013216">
    <property type="entry name" value="Methyltransf_11"/>
</dbReference>
<dbReference type="CDD" id="cd02440">
    <property type="entry name" value="AdoMet_MTases"/>
    <property type="match status" value="1"/>
</dbReference>
<dbReference type="PANTHER" id="PTHR43460">
    <property type="entry name" value="METHYLTRANSFERASE"/>
    <property type="match status" value="1"/>
</dbReference>
<keyword evidence="2" id="KW-0489">Methyltransferase</keyword>
<dbReference type="InterPro" id="IPR029063">
    <property type="entry name" value="SAM-dependent_MTases_sf"/>
</dbReference>
<dbReference type="RefSeq" id="WP_239581456.1">
    <property type="nucleotide sequence ID" value="NZ_JAFBDK010000005.1"/>
</dbReference>
<dbReference type="PANTHER" id="PTHR43460:SF1">
    <property type="entry name" value="METHYLTRANSFERASE TYPE 11 DOMAIN-CONTAINING PROTEIN"/>
    <property type="match status" value="1"/>
</dbReference>
<organism evidence="2 3">
    <name type="scientific">Jeotgalibacillus terrae</name>
    <dbReference type="NCBI Taxonomy" id="587735"/>
    <lineage>
        <taxon>Bacteria</taxon>
        <taxon>Bacillati</taxon>
        <taxon>Bacillota</taxon>
        <taxon>Bacilli</taxon>
        <taxon>Bacillales</taxon>
        <taxon>Caryophanaceae</taxon>
        <taxon>Jeotgalibacillus</taxon>
    </lineage>
</organism>
<protein>
    <submittedName>
        <fullName evidence="2">Class I SAM-dependent methyltransferase</fullName>
        <ecNumber evidence="2">2.1.1.-</ecNumber>
    </submittedName>
</protein>
<dbReference type="EC" id="2.1.1.-" evidence="2"/>
<feature type="domain" description="Methyltransferase type 11" evidence="1">
    <location>
        <begin position="52"/>
        <end position="138"/>
    </location>
</feature>
<comment type="caution">
    <text evidence="2">The sequence shown here is derived from an EMBL/GenBank/DDBJ whole genome shotgun (WGS) entry which is preliminary data.</text>
</comment>
<evidence type="ECO:0000259" key="1">
    <source>
        <dbReference type="Pfam" id="PF08241"/>
    </source>
</evidence>
<dbReference type="Pfam" id="PF08241">
    <property type="entry name" value="Methyltransf_11"/>
    <property type="match status" value="1"/>
</dbReference>
<dbReference type="GO" id="GO:0032259">
    <property type="term" value="P:methylation"/>
    <property type="evidence" value="ECO:0007669"/>
    <property type="project" value="UniProtKB-KW"/>
</dbReference>
<proteinExistence type="predicted"/>
<dbReference type="EMBL" id="JBHUPG010000019">
    <property type="protein sequence ID" value="MFD2912248.1"/>
    <property type="molecule type" value="Genomic_DNA"/>
</dbReference>
<dbReference type="GO" id="GO:0008168">
    <property type="term" value="F:methyltransferase activity"/>
    <property type="evidence" value="ECO:0007669"/>
    <property type="project" value="UniProtKB-KW"/>
</dbReference>
<accession>A0ABW5ZJX3</accession>
<gene>
    <name evidence="2" type="ORF">ACFS5P_10220</name>
</gene>
<dbReference type="Proteomes" id="UP001597561">
    <property type="component" value="Unassembled WGS sequence"/>
</dbReference>
<dbReference type="SUPFAM" id="SSF53335">
    <property type="entry name" value="S-adenosyl-L-methionine-dependent methyltransferases"/>
    <property type="match status" value="1"/>
</dbReference>